<feature type="transmembrane region" description="Helical" evidence="8">
    <location>
        <begin position="41"/>
        <end position="64"/>
    </location>
</feature>
<keyword evidence="11" id="KW-1185">Reference proteome</keyword>
<feature type="transmembrane region" description="Helical" evidence="8">
    <location>
        <begin position="167"/>
        <end position="185"/>
    </location>
</feature>
<evidence type="ECO:0000256" key="4">
    <source>
        <dbReference type="ARBA" id="ARBA00022989"/>
    </source>
</evidence>
<keyword evidence="3 8" id="KW-0812">Transmembrane</keyword>
<keyword evidence="9" id="KW-0732">Signal</keyword>
<evidence type="ECO:0000256" key="8">
    <source>
        <dbReference type="HAMAP-Rule" id="MF_01521"/>
    </source>
</evidence>
<reference evidence="10 11" key="1">
    <citation type="submission" date="2021-08" db="EMBL/GenBank/DDBJ databases">
        <title>Devosia salina sp. nov., isolated from the South China Sea sediment.</title>
        <authorList>
            <person name="Zhou Z."/>
        </authorList>
    </citation>
    <scope>NUCLEOTIDE SEQUENCE [LARGE SCALE GENOMIC DNA]</scope>
    <source>
        <strain evidence="10 11">SCS-3</strain>
    </source>
</reference>
<feature type="chain" id="PRO_5047349392" description="Putative manganese efflux pump MntP" evidence="9">
    <location>
        <begin position="20"/>
        <end position="191"/>
    </location>
</feature>
<proteinExistence type="inferred from homology"/>
<gene>
    <name evidence="8" type="primary">mntP</name>
    <name evidence="10" type="ORF">K1X15_13215</name>
</gene>
<comment type="subcellular location">
    <subcellularLocation>
        <location evidence="8">Cell membrane</location>
        <topology evidence="8">Multi-pass membrane protein</topology>
    </subcellularLocation>
</comment>
<feature type="transmembrane region" description="Helical" evidence="8">
    <location>
        <begin position="104"/>
        <end position="128"/>
    </location>
</feature>
<keyword evidence="4 8" id="KW-1133">Transmembrane helix</keyword>
<dbReference type="EMBL" id="CP080590">
    <property type="protein sequence ID" value="QYO75590.1"/>
    <property type="molecule type" value="Genomic_DNA"/>
</dbReference>
<dbReference type="Proteomes" id="UP000825799">
    <property type="component" value="Chromosome"/>
</dbReference>
<evidence type="ECO:0000313" key="10">
    <source>
        <dbReference type="EMBL" id="QYO75590.1"/>
    </source>
</evidence>
<evidence type="ECO:0000256" key="3">
    <source>
        <dbReference type="ARBA" id="ARBA00022692"/>
    </source>
</evidence>
<evidence type="ECO:0000256" key="1">
    <source>
        <dbReference type="ARBA" id="ARBA00022448"/>
    </source>
</evidence>
<dbReference type="PANTHER" id="PTHR35529">
    <property type="entry name" value="MANGANESE EFFLUX PUMP MNTP-RELATED"/>
    <property type="match status" value="1"/>
</dbReference>
<sequence>MSPVAVLLLSASMSVDAFAVAVGRGATETRGRLTEALRTGLVFGIVEAITPLLGWLAGIAAAGWVASFDHWLAFALLAAVGLHMIYGPFRPDEPGEAAPKKASLLILIVTALGTSVDAMAVGLSLAFIDLDLRGILAVSLGVGITTFVFAVIGMSLGNVIGSRFGKIAEVIAGLVLFAIGSVILWEHLVGA</sequence>
<comment type="function">
    <text evidence="8">Probably functions as a manganese efflux pump.</text>
</comment>
<keyword evidence="1 8" id="KW-0813">Transport</keyword>
<accession>A0ABX8WH27</accession>
<feature type="signal peptide" evidence="9">
    <location>
        <begin position="1"/>
        <end position="19"/>
    </location>
</feature>
<feature type="transmembrane region" description="Helical" evidence="8">
    <location>
        <begin position="71"/>
        <end position="89"/>
    </location>
</feature>
<protein>
    <recommendedName>
        <fullName evidence="8">Putative manganese efflux pump MntP</fullName>
    </recommendedName>
</protein>
<keyword evidence="7 8" id="KW-0464">Manganese</keyword>
<dbReference type="InterPro" id="IPR022929">
    <property type="entry name" value="Put_MntP"/>
</dbReference>
<dbReference type="RefSeq" id="WP_220304088.1">
    <property type="nucleotide sequence ID" value="NZ_CP080590.1"/>
</dbReference>
<evidence type="ECO:0000313" key="11">
    <source>
        <dbReference type="Proteomes" id="UP000825799"/>
    </source>
</evidence>
<evidence type="ECO:0000256" key="7">
    <source>
        <dbReference type="ARBA" id="ARBA00023211"/>
    </source>
</evidence>
<evidence type="ECO:0000256" key="2">
    <source>
        <dbReference type="ARBA" id="ARBA00022475"/>
    </source>
</evidence>
<dbReference type="HAMAP" id="MF_01521">
    <property type="entry name" value="MntP_pump"/>
    <property type="match status" value="1"/>
</dbReference>
<dbReference type="InterPro" id="IPR003810">
    <property type="entry name" value="Mntp/YtaF"/>
</dbReference>
<comment type="similarity">
    <text evidence="8">Belongs to the MntP (TC 9.B.29) family.</text>
</comment>
<organism evidence="10 11">
    <name type="scientific">Devosia salina</name>
    <dbReference type="NCBI Taxonomy" id="2860336"/>
    <lineage>
        <taxon>Bacteria</taxon>
        <taxon>Pseudomonadati</taxon>
        <taxon>Pseudomonadota</taxon>
        <taxon>Alphaproteobacteria</taxon>
        <taxon>Hyphomicrobiales</taxon>
        <taxon>Devosiaceae</taxon>
        <taxon>Devosia</taxon>
    </lineage>
</organism>
<evidence type="ECO:0000256" key="9">
    <source>
        <dbReference type="SAM" id="SignalP"/>
    </source>
</evidence>
<keyword evidence="2 8" id="KW-1003">Cell membrane</keyword>
<name>A0ABX8WH27_9HYPH</name>
<evidence type="ECO:0000256" key="6">
    <source>
        <dbReference type="ARBA" id="ARBA00023136"/>
    </source>
</evidence>
<keyword evidence="6 8" id="KW-0472">Membrane</keyword>
<dbReference type="PANTHER" id="PTHR35529:SF1">
    <property type="entry name" value="MANGANESE EFFLUX PUMP MNTP-RELATED"/>
    <property type="match status" value="1"/>
</dbReference>
<evidence type="ECO:0000256" key="5">
    <source>
        <dbReference type="ARBA" id="ARBA00023065"/>
    </source>
</evidence>
<keyword evidence="5 8" id="KW-0406">Ion transport</keyword>
<dbReference type="Pfam" id="PF02659">
    <property type="entry name" value="Mntp"/>
    <property type="match status" value="1"/>
</dbReference>
<feature type="transmembrane region" description="Helical" evidence="8">
    <location>
        <begin position="135"/>
        <end position="161"/>
    </location>
</feature>